<protein>
    <submittedName>
        <fullName evidence="3">Outer membrane protein OmpA-like peptidoglycan-associated protein</fullName>
    </submittedName>
</protein>
<dbReference type="EMBL" id="QRDP01000004">
    <property type="protein sequence ID" value="RED17242.1"/>
    <property type="molecule type" value="Genomic_DNA"/>
</dbReference>
<keyword evidence="4" id="KW-1185">Reference proteome</keyword>
<keyword evidence="1" id="KW-0472">Membrane</keyword>
<name>A0A3D9FI49_9SPHN</name>
<dbReference type="Gene3D" id="3.30.1330.60">
    <property type="entry name" value="OmpA-like domain"/>
    <property type="match status" value="1"/>
</dbReference>
<dbReference type="InterPro" id="IPR036737">
    <property type="entry name" value="OmpA-like_sf"/>
</dbReference>
<feature type="domain" description="OmpA-like" evidence="2">
    <location>
        <begin position="117"/>
        <end position="231"/>
    </location>
</feature>
<evidence type="ECO:0000313" key="3">
    <source>
        <dbReference type="EMBL" id="RED17242.1"/>
    </source>
</evidence>
<dbReference type="Proteomes" id="UP000256310">
    <property type="component" value="Unassembled WGS sequence"/>
</dbReference>
<gene>
    <name evidence="3" type="ORF">DFR46_2281</name>
</gene>
<dbReference type="PANTHER" id="PTHR30329">
    <property type="entry name" value="STATOR ELEMENT OF FLAGELLAR MOTOR COMPLEX"/>
    <property type="match status" value="1"/>
</dbReference>
<dbReference type="CDD" id="cd07185">
    <property type="entry name" value="OmpA_C-like"/>
    <property type="match status" value="1"/>
</dbReference>
<dbReference type="InterPro" id="IPR050330">
    <property type="entry name" value="Bact_OuterMem_StrucFunc"/>
</dbReference>
<evidence type="ECO:0000313" key="4">
    <source>
        <dbReference type="Proteomes" id="UP000256310"/>
    </source>
</evidence>
<evidence type="ECO:0000259" key="2">
    <source>
        <dbReference type="PROSITE" id="PS51123"/>
    </source>
</evidence>
<dbReference type="Pfam" id="PF00691">
    <property type="entry name" value="OmpA"/>
    <property type="match status" value="1"/>
</dbReference>
<dbReference type="PROSITE" id="PS51123">
    <property type="entry name" value="OMPA_2"/>
    <property type="match status" value="1"/>
</dbReference>
<dbReference type="RefSeq" id="WP_147297675.1">
    <property type="nucleotide sequence ID" value="NZ_QRDP01000004.1"/>
</dbReference>
<dbReference type="SUPFAM" id="SSF103088">
    <property type="entry name" value="OmpA-like"/>
    <property type="match status" value="1"/>
</dbReference>
<evidence type="ECO:0000256" key="1">
    <source>
        <dbReference type="PROSITE-ProRule" id="PRU00473"/>
    </source>
</evidence>
<dbReference type="PANTHER" id="PTHR30329:SF21">
    <property type="entry name" value="LIPOPROTEIN YIAD-RELATED"/>
    <property type="match status" value="1"/>
</dbReference>
<dbReference type="GO" id="GO:0016020">
    <property type="term" value="C:membrane"/>
    <property type="evidence" value="ECO:0007669"/>
    <property type="project" value="UniProtKB-UniRule"/>
</dbReference>
<organism evidence="3 4">
    <name type="scientific">Parasphingopyxis lamellibrachiae</name>
    <dbReference type="NCBI Taxonomy" id="680125"/>
    <lineage>
        <taxon>Bacteria</taxon>
        <taxon>Pseudomonadati</taxon>
        <taxon>Pseudomonadota</taxon>
        <taxon>Alphaproteobacteria</taxon>
        <taxon>Sphingomonadales</taxon>
        <taxon>Sphingomonadaceae</taxon>
        <taxon>Parasphingopyxis</taxon>
    </lineage>
</organism>
<proteinExistence type="predicted"/>
<comment type="caution">
    <text evidence="3">The sequence shown here is derived from an EMBL/GenBank/DDBJ whole genome shotgun (WGS) entry which is preliminary data.</text>
</comment>
<accession>A0A3D9FI49</accession>
<reference evidence="3 4" key="1">
    <citation type="submission" date="2018-07" db="EMBL/GenBank/DDBJ databases">
        <title>Genomic Encyclopedia of Type Strains, Phase IV (KMG-IV): sequencing the most valuable type-strain genomes for metagenomic binning, comparative biology and taxonomic classification.</title>
        <authorList>
            <person name="Goeker M."/>
        </authorList>
    </citation>
    <scope>NUCLEOTIDE SEQUENCE [LARGE SCALE GENOMIC DNA]</scope>
    <source>
        <strain evidence="3 4">DSM 26725</strain>
    </source>
</reference>
<dbReference type="OrthoDB" id="9814546at2"/>
<dbReference type="AlphaFoldDB" id="A0A3D9FI49"/>
<dbReference type="InterPro" id="IPR006665">
    <property type="entry name" value="OmpA-like"/>
</dbReference>
<sequence length="235" mass="24815">MSAQAKFLVGLLAVGLLTWVWLEPFGQARAIADDIESRASETLTARGAGNVGVSVPRSPVRRTLELAGDLPNMERAELLEAVQALDGVSSATWARPDPAEAVEMATAQATAAETCRDELNAVIASHRIQFRSGSPYLNPEAQRLLDRMAEIAHDCTGVRIEIAGHGTGGGRPNVTMEMSAFRATTVRDALVERGVSADMLTTIGKGANEPLEGNPVDPANRRIEFTVSLANGGAG</sequence>